<accession>A0ABU2MQN6</accession>
<name>A0ABU2MQN6_9ACTN</name>
<evidence type="ECO:0000313" key="1">
    <source>
        <dbReference type="EMBL" id="MDT0343941.1"/>
    </source>
</evidence>
<proteinExistence type="predicted"/>
<dbReference type="PANTHER" id="PTHR48419">
    <property type="entry name" value="SULFOTRANSFERASE DOMAIN-CONTAINING PROTEIN"/>
    <property type="match status" value="1"/>
</dbReference>
<comment type="caution">
    <text evidence="1">The sequence shown here is derived from an EMBL/GenBank/DDBJ whole genome shotgun (WGS) entry which is preliminary data.</text>
</comment>
<dbReference type="EMBL" id="JAVREL010000007">
    <property type="protein sequence ID" value="MDT0343941.1"/>
    <property type="molecule type" value="Genomic_DNA"/>
</dbReference>
<evidence type="ECO:0000313" key="2">
    <source>
        <dbReference type="Proteomes" id="UP001183246"/>
    </source>
</evidence>
<protein>
    <submittedName>
        <fullName evidence="1">Sulfotransferase family protein</fullName>
    </submittedName>
</protein>
<dbReference type="RefSeq" id="WP_311705062.1">
    <property type="nucleotide sequence ID" value="NZ_JAVREL010000007.1"/>
</dbReference>
<dbReference type="Pfam" id="PF19798">
    <property type="entry name" value="Sulfotransfer_5"/>
    <property type="match status" value="1"/>
</dbReference>
<dbReference type="InterPro" id="IPR027417">
    <property type="entry name" value="P-loop_NTPase"/>
</dbReference>
<dbReference type="SUPFAM" id="SSF52540">
    <property type="entry name" value="P-loop containing nucleoside triphosphate hydrolases"/>
    <property type="match status" value="1"/>
</dbReference>
<reference evidence="2" key="1">
    <citation type="submission" date="2023-07" db="EMBL/GenBank/DDBJ databases">
        <title>30 novel species of actinomycetes from the DSMZ collection.</title>
        <authorList>
            <person name="Nouioui I."/>
        </authorList>
    </citation>
    <scope>NUCLEOTIDE SEQUENCE [LARGE SCALE GENOMIC DNA]</scope>
    <source>
        <strain evidence="2">DSM 44938</strain>
    </source>
</reference>
<keyword evidence="2" id="KW-1185">Reference proteome</keyword>
<dbReference type="Gene3D" id="3.40.50.300">
    <property type="entry name" value="P-loop containing nucleotide triphosphate hydrolases"/>
    <property type="match status" value="1"/>
</dbReference>
<sequence>MATPEERPRILMLWSVPRARSTAVFRMMCERGDVTAVFEPFSCLANFGVSDIGEVSVHGEREALAALRGLGQRCTVFVKDTTENRYPGVLADEAFLARDARHAFLIRHPRETIASCHALNPGIGYDQIGFEALHELFTVVRQRSGETPVVIDAEDLMADPEGIIRAYCARMDITFRAGALAWRPETRKEWLPTREWHRDVSASSGFEVLTKKAYPDITASPVLHGYMRRSLPYYEELRSLRVQVNRSRTARWPDRLS</sequence>
<organism evidence="1 2">
    <name type="scientific">Streptomyces litchfieldiae</name>
    <dbReference type="NCBI Taxonomy" id="3075543"/>
    <lineage>
        <taxon>Bacteria</taxon>
        <taxon>Bacillati</taxon>
        <taxon>Actinomycetota</taxon>
        <taxon>Actinomycetes</taxon>
        <taxon>Kitasatosporales</taxon>
        <taxon>Streptomycetaceae</taxon>
        <taxon>Streptomyces</taxon>
    </lineage>
</organism>
<dbReference type="InterPro" id="IPR053226">
    <property type="entry name" value="Pyrrolopyrazine_biosynth_F"/>
</dbReference>
<gene>
    <name evidence="1" type="ORF">RM590_15140</name>
</gene>
<dbReference type="Proteomes" id="UP001183246">
    <property type="component" value="Unassembled WGS sequence"/>
</dbReference>
<dbReference type="PANTHER" id="PTHR48419:SF1">
    <property type="entry name" value="SULFOTRANSFERASE DOMAIN-CONTAINING PROTEIN"/>
    <property type="match status" value="1"/>
</dbReference>